<keyword evidence="2" id="KW-1185">Reference proteome</keyword>
<protein>
    <recommendedName>
        <fullName evidence="3">Reverse transcriptase domain-containing protein</fullName>
    </recommendedName>
</protein>
<dbReference type="KEGG" id="scm:SCHCO_02466534"/>
<organism evidence="2">
    <name type="scientific">Schizophyllum commune (strain H4-8 / FGSC 9210)</name>
    <name type="common">Split gill fungus</name>
    <dbReference type="NCBI Taxonomy" id="578458"/>
    <lineage>
        <taxon>Eukaryota</taxon>
        <taxon>Fungi</taxon>
        <taxon>Dikarya</taxon>
        <taxon>Basidiomycota</taxon>
        <taxon>Agaricomycotina</taxon>
        <taxon>Agaricomycetes</taxon>
        <taxon>Agaricomycetidae</taxon>
        <taxon>Agaricales</taxon>
        <taxon>Schizophyllaceae</taxon>
        <taxon>Schizophyllum</taxon>
    </lineage>
</organism>
<dbReference type="HOGENOM" id="CLU_077575_1_0_1"/>
<dbReference type="eggNOG" id="ENOG502SCY7">
    <property type="taxonomic scope" value="Eukaryota"/>
</dbReference>
<dbReference type="InParanoid" id="D8QHS5"/>
<dbReference type="EMBL" id="GL377312">
    <property type="protein sequence ID" value="EFI92732.1"/>
    <property type="molecule type" value="Genomic_DNA"/>
</dbReference>
<reference evidence="1 2" key="1">
    <citation type="journal article" date="2010" name="Nat. Biotechnol.">
        <title>Genome sequence of the model mushroom Schizophyllum commune.</title>
        <authorList>
            <person name="Ohm R.A."/>
            <person name="de Jong J.F."/>
            <person name="Lugones L.G."/>
            <person name="Aerts A."/>
            <person name="Kothe E."/>
            <person name="Stajich J.E."/>
            <person name="de Vries R.P."/>
            <person name="Record E."/>
            <person name="Levasseur A."/>
            <person name="Baker S.E."/>
            <person name="Bartholomew K.A."/>
            <person name="Coutinho P.M."/>
            <person name="Erdmann S."/>
            <person name="Fowler T.J."/>
            <person name="Gathman A.C."/>
            <person name="Lombard V."/>
            <person name="Henrissat B."/>
            <person name="Knabe N."/>
            <person name="Kuees U."/>
            <person name="Lilly W.W."/>
            <person name="Lindquist E."/>
            <person name="Lucas S."/>
            <person name="Magnuson J.K."/>
            <person name="Piumi F."/>
            <person name="Raudaskoski M."/>
            <person name="Salamov A."/>
            <person name="Schmutz J."/>
            <person name="Schwarze F.W.M.R."/>
            <person name="vanKuyk P.A."/>
            <person name="Horton J.S."/>
            <person name="Grigoriev I.V."/>
            <person name="Woesten H.A.B."/>
        </authorList>
    </citation>
    <scope>NUCLEOTIDE SEQUENCE [LARGE SCALE GENOMIC DNA]</scope>
    <source>
        <strain evidence="2">H4-8 / FGSC 9210</strain>
    </source>
</reference>
<dbReference type="Proteomes" id="UP000007431">
    <property type="component" value="Unassembled WGS sequence"/>
</dbReference>
<proteinExistence type="predicted"/>
<gene>
    <name evidence="1" type="ORF">SCHCODRAFT_40233</name>
</gene>
<dbReference type="OrthoDB" id="2205812at2759"/>
<name>D8QHS5_SCHCM</name>
<evidence type="ECO:0008006" key="3">
    <source>
        <dbReference type="Google" id="ProtNLM"/>
    </source>
</evidence>
<dbReference type="GeneID" id="9597635"/>
<dbReference type="VEuPathDB" id="FungiDB:SCHCODRAFT_02466534"/>
<accession>D8QHS5</accession>
<dbReference type="OMA" id="VNILDSW"/>
<evidence type="ECO:0000313" key="2">
    <source>
        <dbReference type="Proteomes" id="UP000007431"/>
    </source>
</evidence>
<evidence type="ECO:0000313" key="1">
    <source>
        <dbReference type="EMBL" id="EFI92732.1"/>
    </source>
</evidence>
<sequence length="199" mass="22172">MLRQSPLKGIQIPGAANRLIASLFADDTTTYLAKTDTWGTLWCVLKSWCKASLAKFNDGKTELIPIGSEEHRARVIATRKLGEDQEELPTDLHIAQDAEPIRSLGAWVGNKIKQAGIWSKQIERSHSHLTRAEQTNPSMEGRKHMNDMYVRQTTEYLCKVQGMPKMIETMLDKMANSAFWGGRGPTIAMGTIQDSADNG</sequence>
<feature type="non-terminal residue" evidence="1">
    <location>
        <position position="199"/>
    </location>
</feature>
<dbReference type="AlphaFoldDB" id="D8QHS5"/>